<reference evidence="2 3" key="1">
    <citation type="journal article" date="2019" name="Sci. Rep.">
        <title>Orb-weaving spider Araneus ventricosus genome elucidates the spidroin gene catalogue.</title>
        <authorList>
            <person name="Kono N."/>
            <person name="Nakamura H."/>
            <person name="Ohtoshi R."/>
            <person name="Moran D.A.P."/>
            <person name="Shinohara A."/>
            <person name="Yoshida Y."/>
            <person name="Fujiwara M."/>
            <person name="Mori M."/>
            <person name="Tomita M."/>
            <person name="Arakawa K."/>
        </authorList>
    </citation>
    <scope>NUCLEOTIDE SEQUENCE [LARGE SCALE GENOMIC DNA]</scope>
</reference>
<name>A0A4Y2JJG0_ARAVE</name>
<sequence length="111" mass="12335">MLFFFRNSSSVSIISTTLEGCHETASVHALSEPRRFRPNGRQPFASHSKLVGGNYFHDEPKSNYGKAANPLRILNHYLSVASENGSLLEHWNKNGRPEQKRGLVQSSIAGP</sequence>
<evidence type="ECO:0000256" key="1">
    <source>
        <dbReference type="SAM" id="MobiDB-lite"/>
    </source>
</evidence>
<evidence type="ECO:0000313" key="3">
    <source>
        <dbReference type="Proteomes" id="UP000499080"/>
    </source>
</evidence>
<dbReference type="AlphaFoldDB" id="A0A4Y2JJG0"/>
<accession>A0A4Y2JJG0</accession>
<keyword evidence="3" id="KW-1185">Reference proteome</keyword>
<dbReference type="EMBL" id="BGPR01003623">
    <property type="protein sequence ID" value="GBM90483.1"/>
    <property type="molecule type" value="Genomic_DNA"/>
</dbReference>
<feature type="region of interest" description="Disordered" evidence="1">
    <location>
        <begin position="90"/>
        <end position="111"/>
    </location>
</feature>
<gene>
    <name evidence="2" type="ORF">AVEN_51885_1</name>
</gene>
<organism evidence="2 3">
    <name type="scientific">Araneus ventricosus</name>
    <name type="common">Orbweaver spider</name>
    <name type="synonym">Epeira ventricosa</name>
    <dbReference type="NCBI Taxonomy" id="182803"/>
    <lineage>
        <taxon>Eukaryota</taxon>
        <taxon>Metazoa</taxon>
        <taxon>Ecdysozoa</taxon>
        <taxon>Arthropoda</taxon>
        <taxon>Chelicerata</taxon>
        <taxon>Arachnida</taxon>
        <taxon>Araneae</taxon>
        <taxon>Araneomorphae</taxon>
        <taxon>Entelegynae</taxon>
        <taxon>Araneoidea</taxon>
        <taxon>Araneidae</taxon>
        <taxon>Araneus</taxon>
    </lineage>
</organism>
<protein>
    <submittedName>
        <fullName evidence="2">Uncharacterized protein</fullName>
    </submittedName>
</protein>
<comment type="caution">
    <text evidence="2">The sequence shown here is derived from an EMBL/GenBank/DDBJ whole genome shotgun (WGS) entry which is preliminary data.</text>
</comment>
<feature type="compositionally biased region" description="Basic and acidic residues" evidence="1">
    <location>
        <begin position="90"/>
        <end position="101"/>
    </location>
</feature>
<proteinExistence type="predicted"/>
<dbReference type="Proteomes" id="UP000499080">
    <property type="component" value="Unassembled WGS sequence"/>
</dbReference>
<evidence type="ECO:0000313" key="2">
    <source>
        <dbReference type="EMBL" id="GBM90483.1"/>
    </source>
</evidence>